<sequence length="79" mass="8640">MSSYTASRSKGSTAVCLTMSISSCLGILKRSDEDKITIITHDIMRVTRGLAGWHSNWEKGHTIMSQTTGTLSPQIRRAA</sequence>
<proteinExistence type="predicted"/>
<dbReference type="Proteomes" id="UP000799779">
    <property type="component" value="Unassembled WGS sequence"/>
</dbReference>
<reference evidence="1" key="1">
    <citation type="journal article" date="2020" name="Stud. Mycol.">
        <title>101 Dothideomycetes genomes: a test case for predicting lifestyles and emergence of pathogens.</title>
        <authorList>
            <person name="Haridas S."/>
            <person name="Albert R."/>
            <person name="Binder M."/>
            <person name="Bloem J."/>
            <person name="Labutti K."/>
            <person name="Salamov A."/>
            <person name="Andreopoulos B."/>
            <person name="Baker S."/>
            <person name="Barry K."/>
            <person name="Bills G."/>
            <person name="Bluhm B."/>
            <person name="Cannon C."/>
            <person name="Castanera R."/>
            <person name="Culley D."/>
            <person name="Daum C."/>
            <person name="Ezra D."/>
            <person name="Gonzalez J."/>
            <person name="Henrissat B."/>
            <person name="Kuo A."/>
            <person name="Liang C."/>
            <person name="Lipzen A."/>
            <person name="Lutzoni F."/>
            <person name="Magnuson J."/>
            <person name="Mondo S."/>
            <person name="Nolan M."/>
            <person name="Ohm R."/>
            <person name="Pangilinan J."/>
            <person name="Park H.-J."/>
            <person name="Ramirez L."/>
            <person name="Alfaro M."/>
            <person name="Sun H."/>
            <person name="Tritt A."/>
            <person name="Yoshinaga Y."/>
            <person name="Zwiers L.-H."/>
            <person name="Turgeon B."/>
            <person name="Goodwin S."/>
            <person name="Spatafora J."/>
            <person name="Crous P."/>
            <person name="Grigoriev I."/>
        </authorList>
    </citation>
    <scope>NUCLEOTIDE SEQUENCE</scope>
    <source>
        <strain evidence="1">CBS 123094</strain>
    </source>
</reference>
<organism evidence="1 2">
    <name type="scientific">Amniculicola lignicola CBS 123094</name>
    <dbReference type="NCBI Taxonomy" id="1392246"/>
    <lineage>
        <taxon>Eukaryota</taxon>
        <taxon>Fungi</taxon>
        <taxon>Dikarya</taxon>
        <taxon>Ascomycota</taxon>
        <taxon>Pezizomycotina</taxon>
        <taxon>Dothideomycetes</taxon>
        <taxon>Pleosporomycetidae</taxon>
        <taxon>Pleosporales</taxon>
        <taxon>Amniculicolaceae</taxon>
        <taxon>Amniculicola</taxon>
    </lineage>
</organism>
<protein>
    <submittedName>
        <fullName evidence="1">Uncharacterized protein</fullName>
    </submittedName>
</protein>
<evidence type="ECO:0000313" key="1">
    <source>
        <dbReference type="EMBL" id="KAF1994674.1"/>
    </source>
</evidence>
<dbReference type="EMBL" id="ML977653">
    <property type="protein sequence ID" value="KAF1994674.1"/>
    <property type="molecule type" value="Genomic_DNA"/>
</dbReference>
<name>A0A6A5W065_9PLEO</name>
<gene>
    <name evidence="1" type="ORF">P154DRAFT_366457</name>
</gene>
<dbReference type="AlphaFoldDB" id="A0A6A5W065"/>
<evidence type="ECO:0000313" key="2">
    <source>
        <dbReference type="Proteomes" id="UP000799779"/>
    </source>
</evidence>
<keyword evidence="2" id="KW-1185">Reference proteome</keyword>
<accession>A0A6A5W065</accession>